<dbReference type="InterPro" id="IPR006597">
    <property type="entry name" value="Sel1-like"/>
</dbReference>
<evidence type="ECO:0000313" key="1">
    <source>
        <dbReference type="EMBL" id="MDM8563045.1"/>
    </source>
</evidence>
<dbReference type="Gene3D" id="1.25.40.10">
    <property type="entry name" value="Tetratricopeptide repeat domain"/>
    <property type="match status" value="1"/>
</dbReference>
<comment type="caution">
    <text evidence="1">The sequence shown here is derived from an EMBL/GenBank/DDBJ whole genome shotgun (WGS) entry which is preliminary data.</text>
</comment>
<reference evidence="1" key="1">
    <citation type="submission" date="2023-06" db="EMBL/GenBank/DDBJ databases">
        <title>Uncultivated large filamentous bacteria from sulfidic sediments reveal new species and different genomic features in energy metabolism and defense.</title>
        <authorList>
            <person name="Fonseca A."/>
        </authorList>
    </citation>
    <scope>NUCLEOTIDE SEQUENCE</scope>
    <source>
        <strain evidence="1">HSG4</strain>
    </source>
</reference>
<name>A0ABT7VTY6_9GAMM</name>
<dbReference type="EMBL" id="JAUCGM010000419">
    <property type="protein sequence ID" value="MDM8563045.1"/>
    <property type="molecule type" value="Genomic_DNA"/>
</dbReference>
<sequence length="68" mass="8009">MFYDRYFQKGMALYQAGQFTEAMPYILEVAQQGSAKAQIRLAHMYMNGEGVPKDVEKSEYWLRQSRNH</sequence>
<dbReference type="Pfam" id="PF08238">
    <property type="entry name" value="Sel1"/>
    <property type="match status" value="1"/>
</dbReference>
<evidence type="ECO:0000313" key="2">
    <source>
        <dbReference type="Proteomes" id="UP001171945"/>
    </source>
</evidence>
<dbReference type="SUPFAM" id="SSF81901">
    <property type="entry name" value="HCP-like"/>
    <property type="match status" value="1"/>
</dbReference>
<dbReference type="InterPro" id="IPR011990">
    <property type="entry name" value="TPR-like_helical_dom_sf"/>
</dbReference>
<accession>A0ABT7VTY6</accession>
<dbReference type="Proteomes" id="UP001171945">
    <property type="component" value="Unassembled WGS sequence"/>
</dbReference>
<proteinExistence type="predicted"/>
<protein>
    <submittedName>
        <fullName evidence="1">Uncharacterized protein</fullName>
    </submittedName>
</protein>
<dbReference type="SMART" id="SM00671">
    <property type="entry name" value="SEL1"/>
    <property type="match status" value="1"/>
</dbReference>
<gene>
    <name evidence="1" type="ORF">QUF54_06810</name>
</gene>
<keyword evidence="2" id="KW-1185">Reference proteome</keyword>
<organism evidence="1 2">
    <name type="scientific">Candidatus Marithioploca araucensis</name>
    <dbReference type="NCBI Taxonomy" id="70273"/>
    <lineage>
        <taxon>Bacteria</taxon>
        <taxon>Pseudomonadati</taxon>
        <taxon>Pseudomonadota</taxon>
        <taxon>Gammaproteobacteria</taxon>
        <taxon>Thiotrichales</taxon>
        <taxon>Thiotrichaceae</taxon>
        <taxon>Candidatus Marithioploca</taxon>
    </lineage>
</organism>